<dbReference type="InterPro" id="IPR001736">
    <property type="entry name" value="PLipase_D/transphosphatidylase"/>
</dbReference>
<comment type="caution">
    <text evidence="3">The sequence shown here is derived from an EMBL/GenBank/DDBJ whole genome shotgun (WGS) entry which is preliminary data.</text>
</comment>
<dbReference type="Gene3D" id="3.30.870.10">
    <property type="entry name" value="Endonuclease Chain A"/>
    <property type="match status" value="2"/>
</dbReference>
<dbReference type="InterPro" id="IPR025202">
    <property type="entry name" value="PLD-like_dom"/>
</dbReference>
<evidence type="ECO:0000313" key="4">
    <source>
        <dbReference type="Proteomes" id="UP001500443"/>
    </source>
</evidence>
<protein>
    <recommendedName>
        <fullName evidence="2">PLD phosphodiesterase domain-containing protein</fullName>
    </recommendedName>
</protein>
<proteinExistence type="predicted"/>
<dbReference type="PROSITE" id="PS50035">
    <property type="entry name" value="PLD"/>
    <property type="match status" value="1"/>
</dbReference>
<feature type="chain" id="PRO_5046966064" description="PLD phosphodiesterase domain-containing protein" evidence="1">
    <location>
        <begin position="26"/>
        <end position="430"/>
    </location>
</feature>
<organism evidence="3 4">
    <name type="scientific">Streptomyces synnematoformans</name>
    <dbReference type="NCBI Taxonomy" id="415721"/>
    <lineage>
        <taxon>Bacteria</taxon>
        <taxon>Bacillati</taxon>
        <taxon>Actinomycetota</taxon>
        <taxon>Actinomycetes</taxon>
        <taxon>Kitasatosporales</taxon>
        <taxon>Streptomycetaceae</taxon>
        <taxon>Streptomyces</taxon>
    </lineage>
</organism>
<sequence>MRSPRQTILPLLLLLSLLVPQGAVAAEARAGGGTRAAAAAPVLDGPVFNDPTQGPAQREAVISQLINLIRATPDDGEIDLAMFQFADEGKSSEALTALTDAILRGVQVRVLLNGDHASPDVESAISLAILLSGNTASEIITCPTGRGCIASRRAHMKFATFSSVVVDGAEYAHVAWQTSSNLSSWYETNSYNDAFTLSDASVYADYRRYFADLRSMVRNTDYFWAGPTGSTYRAHFYPRHQPDEQNASTPIGSGDTIVNILKLVECHYEDADGVRRQTDIRIVMSEWNTWRLWIAKQLRELRRQGCWVDVVYSAATKEGEPVTAPQIVQALNPPPRGTAPTFEQIQATPCRFTSTGSGAAEKVQPHTKIMMIDGFYDDDIVPRVYTGSANFTSMRTQDDSFLRVMGRDTHSDYLDWFYDIRRACYDNPPQ</sequence>
<dbReference type="RefSeq" id="WP_344288061.1">
    <property type="nucleotide sequence ID" value="NZ_BAAAPF010000012.1"/>
</dbReference>
<dbReference type="Pfam" id="PF13091">
    <property type="entry name" value="PLDc_2"/>
    <property type="match status" value="1"/>
</dbReference>
<evidence type="ECO:0000259" key="2">
    <source>
        <dbReference type="PROSITE" id="PS50035"/>
    </source>
</evidence>
<keyword evidence="1" id="KW-0732">Signal</keyword>
<name>A0ABP5J370_9ACTN</name>
<feature type="domain" description="PLD phosphodiesterase" evidence="2">
    <location>
        <begin position="366"/>
        <end position="395"/>
    </location>
</feature>
<feature type="signal peptide" evidence="1">
    <location>
        <begin position="1"/>
        <end position="25"/>
    </location>
</feature>
<dbReference type="Proteomes" id="UP001500443">
    <property type="component" value="Unassembled WGS sequence"/>
</dbReference>
<evidence type="ECO:0000256" key="1">
    <source>
        <dbReference type="SAM" id="SignalP"/>
    </source>
</evidence>
<dbReference type="EMBL" id="BAAAPF010000012">
    <property type="protein sequence ID" value="GAA2111345.1"/>
    <property type="molecule type" value="Genomic_DNA"/>
</dbReference>
<accession>A0ABP5J370</accession>
<evidence type="ECO:0000313" key="3">
    <source>
        <dbReference type="EMBL" id="GAA2111345.1"/>
    </source>
</evidence>
<keyword evidence="4" id="KW-1185">Reference proteome</keyword>
<dbReference type="SUPFAM" id="SSF56024">
    <property type="entry name" value="Phospholipase D/nuclease"/>
    <property type="match status" value="2"/>
</dbReference>
<gene>
    <name evidence="3" type="ORF">GCM10009802_08940</name>
</gene>
<reference evidence="4" key="1">
    <citation type="journal article" date="2019" name="Int. J. Syst. Evol. Microbiol.">
        <title>The Global Catalogue of Microorganisms (GCM) 10K type strain sequencing project: providing services to taxonomists for standard genome sequencing and annotation.</title>
        <authorList>
            <consortium name="The Broad Institute Genomics Platform"/>
            <consortium name="The Broad Institute Genome Sequencing Center for Infectious Disease"/>
            <person name="Wu L."/>
            <person name="Ma J."/>
        </authorList>
    </citation>
    <scope>NUCLEOTIDE SEQUENCE [LARGE SCALE GENOMIC DNA]</scope>
    <source>
        <strain evidence="4">JCM 15481</strain>
    </source>
</reference>